<evidence type="ECO:0000313" key="2">
    <source>
        <dbReference type="EMBL" id="GAH57247.1"/>
    </source>
</evidence>
<dbReference type="EMBL" id="BARU01019820">
    <property type="protein sequence ID" value="GAH57247.1"/>
    <property type="molecule type" value="Genomic_DNA"/>
</dbReference>
<gene>
    <name evidence="2" type="ORF">S03H2_32615</name>
</gene>
<proteinExistence type="predicted"/>
<feature type="region of interest" description="Disordered" evidence="1">
    <location>
        <begin position="53"/>
        <end position="73"/>
    </location>
</feature>
<sequence>IPNDEDVLGFTISILDTDNLESTEIVISSSKIFDFNNVSTLGTIVLLDAGNIQIDEEEPEDEPAAEGTNGSTD</sequence>
<dbReference type="AlphaFoldDB" id="X1GJ76"/>
<feature type="compositionally biased region" description="Acidic residues" evidence="1">
    <location>
        <begin position="54"/>
        <end position="64"/>
    </location>
</feature>
<protein>
    <submittedName>
        <fullName evidence="2">Uncharacterized protein</fullName>
    </submittedName>
</protein>
<comment type="caution">
    <text evidence="2">The sequence shown here is derived from an EMBL/GenBank/DDBJ whole genome shotgun (WGS) entry which is preliminary data.</text>
</comment>
<reference evidence="2" key="1">
    <citation type="journal article" date="2014" name="Front. Microbiol.">
        <title>High frequency of phylogenetically diverse reductive dehalogenase-homologous genes in deep subseafloor sedimentary metagenomes.</title>
        <authorList>
            <person name="Kawai M."/>
            <person name="Futagami T."/>
            <person name="Toyoda A."/>
            <person name="Takaki Y."/>
            <person name="Nishi S."/>
            <person name="Hori S."/>
            <person name="Arai W."/>
            <person name="Tsubouchi T."/>
            <person name="Morono Y."/>
            <person name="Uchiyama I."/>
            <person name="Ito T."/>
            <person name="Fujiyama A."/>
            <person name="Inagaki F."/>
            <person name="Takami H."/>
        </authorList>
    </citation>
    <scope>NUCLEOTIDE SEQUENCE</scope>
    <source>
        <strain evidence="2">Expedition CK06-06</strain>
    </source>
</reference>
<organism evidence="2">
    <name type="scientific">marine sediment metagenome</name>
    <dbReference type="NCBI Taxonomy" id="412755"/>
    <lineage>
        <taxon>unclassified sequences</taxon>
        <taxon>metagenomes</taxon>
        <taxon>ecological metagenomes</taxon>
    </lineage>
</organism>
<feature type="non-terminal residue" evidence="2">
    <location>
        <position position="1"/>
    </location>
</feature>
<name>X1GJ76_9ZZZZ</name>
<evidence type="ECO:0000256" key="1">
    <source>
        <dbReference type="SAM" id="MobiDB-lite"/>
    </source>
</evidence>
<accession>X1GJ76</accession>